<dbReference type="SUPFAM" id="SSF52141">
    <property type="entry name" value="Uracil-DNA glycosylase-like"/>
    <property type="match status" value="1"/>
</dbReference>
<dbReference type="PANTHER" id="PTHR12159">
    <property type="entry name" value="G/T AND G/U MISMATCH-SPECIFIC DNA GLYCOSYLASE"/>
    <property type="match status" value="1"/>
</dbReference>
<name>A0A2N6PES8_9MICO</name>
<proteinExistence type="predicted"/>
<evidence type="ECO:0000256" key="4">
    <source>
        <dbReference type="SAM" id="MobiDB-lite"/>
    </source>
</evidence>
<feature type="compositionally biased region" description="Low complexity" evidence="4">
    <location>
        <begin position="24"/>
        <end position="35"/>
    </location>
</feature>
<gene>
    <name evidence="6" type="ORF">CJ198_12865</name>
</gene>
<evidence type="ECO:0000313" key="6">
    <source>
        <dbReference type="EMBL" id="PMB97192.1"/>
    </source>
</evidence>
<dbReference type="EMBL" id="PNFZ01000009">
    <property type="protein sequence ID" value="PMB97192.1"/>
    <property type="molecule type" value="Genomic_DNA"/>
</dbReference>
<dbReference type="CDD" id="cd10028">
    <property type="entry name" value="UDG-F2_TDG_MUG"/>
    <property type="match status" value="1"/>
</dbReference>
<dbReference type="GO" id="GO:0004844">
    <property type="term" value="F:uracil DNA N-glycosylase activity"/>
    <property type="evidence" value="ECO:0007669"/>
    <property type="project" value="TreeGrafter"/>
</dbReference>
<dbReference type="InterPro" id="IPR036895">
    <property type="entry name" value="Uracil-DNA_glycosylase-like_sf"/>
</dbReference>
<sequence>MDGTGHDGLSAGLRLPRRPRLCRPGRSPLRLLPRCAEGERCAPSVPDPHPGRQPTVSRPDPQAVQQASSSRRPSPLGGRKPTKDDLPAFATDNPDSIDDVLPGPGDPPLRLLIIGINPGLWTAAVNAPFARPGNRFWPSLHRAALTDHLIDASRGLDLADERHLIERGIGITNIVGRATARADELNRDELRTGATTLVTRIQTLRPQAAAIAGITAFRTAFRQPKAVLGKQDTTLIDGWPKDTQLWVVPQPSGLNAHENIDTLAAKWRDVWQSTSPAG</sequence>
<dbReference type="InterPro" id="IPR015637">
    <property type="entry name" value="MUG/TDG"/>
</dbReference>
<dbReference type="Pfam" id="PF03167">
    <property type="entry name" value="UDG"/>
    <property type="match status" value="1"/>
</dbReference>
<dbReference type="Proteomes" id="UP000235703">
    <property type="component" value="Unassembled WGS sequence"/>
</dbReference>
<dbReference type="GO" id="GO:0006285">
    <property type="term" value="P:base-excision repair, AP site formation"/>
    <property type="evidence" value="ECO:0007669"/>
    <property type="project" value="InterPro"/>
</dbReference>
<dbReference type="SMART" id="SM00987">
    <property type="entry name" value="UreE_C"/>
    <property type="match status" value="1"/>
</dbReference>
<dbReference type="GO" id="GO:0008263">
    <property type="term" value="F:pyrimidine-specific mismatch base pair DNA N-glycosylase activity"/>
    <property type="evidence" value="ECO:0007669"/>
    <property type="project" value="TreeGrafter"/>
</dbReference>
<dbReference type="AlphaFoldDB" id="A0A2N6PES8"/>
<accession>A0A2N6PES8</accession>
<dbReference type="OrthoDB" id="9799921at2"/>
<evidence type="ECO:0000313" key="7">
    <source>
        <dbReference type="Proteomes" id="UP000235703"/>
    </source>
</evidence>
<evidence type="ECO:0000256" key="1">
    <source>
        <dbReference type="ARBA" id="ARBA00022763"/>
    </source>
</evidence>
<organism evidence="6 7">
    <name type="scientific">Brevibacterium luteolum</name>
    <dbReference type="NCBI Taxonomy" id="199591"/>
    <lineage>
        <taxon>Bacteria</taxon>
        <taxon>Bacillati</taxon>
        <taxon>Actinomycetota</taxon>
        <taxon>Actinomycetes</taxon>
        <taxon>Micrococcales</taxon>
        <taxon>Brevibacteriaceae</taxon>
        <taxon>Brevibacterium</taxon>
    </lineage>
</organism>
<reference evidence="6 7" key="1">
    <citation type="submission" date="2017-09" db="EMBL/GenBank/DDBJ databases">
        <title>Bacterial strain isolated from the female urinary microbiota.</title>
        <authorList>
            <person name="Thomas-White K."/>
            <person name="Kumar N."/>
            <person name="Forster S."/>
            <person name="Putonti C."/>
            <person name="Lawley T."/>
            <person name="Wolfe A.J."/>
        </authorList>
    </citation>
    <scope>NUCLEOTIDE SEQUENCE [LARGE SCALE GENOMIC DNA]</scope>
    <source>
        <strain evidence="6 7">UMB0680</strain>
    </source>
</reference>
<feature type="region of interest" description="Disordered" evidence="4">
    <location>
        <begin position="1"/>
        <end position="100"/>
    </location>
</feature>
<dbReference type="Gene3D" id="3.40.470.10">
    <property type="entry name" value="Uracil-DNA glycosylase-like domain"/>
    <property type="match status" value="1"/>
</dbReference>
<dbReference type="InterPro" id="IPR005122">
    <property type="entry name" value="Uracil-DNA_glycosylase-like"/>
</dbReference>
<keyword evidence="1" id="KW-0227">DNA damage</keyword>
<keyword evidence="2" id="KW-0378">Hydrolase</keyword>
<keyword evidence="7" id="KW-1185">Reference proteome</keyword>
<comment type="caution">
    <text evidence="6">The sequence shown here is derived from an EMBL/GenBank/DDBJ whole genome shotgun (WGS) entry which is preliminary data.</text>
</comment>
<evidence type="ECO:0000259" key="5">
    <source>
        <dbReference type="SMART" id="SM00986"/>
    </source>
</evidence>
<dbReference type="SMART" id="SM00986">
    <property type="entry name" value="UDG"/>
    <property type="match status" value="1"/>
</dbReference>
<evidence type="ECO:0000256" key="2">
    <source>
        <dbReference type="ARBA" id="ARBA00022801"/>
    </source>
</evidence>
<dbReference type="PANTHER" id="PTHR12159:SF9">
    <property type="entry name" value="G_T MISMATCH-SPECIFIC THYMINE DNA GLYCOSYLASE"/>
    <property type="match status" value="1"/>
</dbReference>
<keyword evidence="3" id="KW-0234">DNA repair</keyword>
<protein>
    <submittedName>
        <fullName evidence="6">Mismatch-specific DNA-glycosylase</fullName>
    </submittedName>
</protein>
<evidence type="ECO:0000256" key="3">
    <source>
        <dbReference type="ARBA" id="ARBA00023204"/>
    </source>
</evidence>
<feature type="domain" description="Uracil-DNA glycosylase-like" evidence="5">
    <location>
        <begin position="102"/>
        <end position="272"/>
    </location>
</feature>